<gene>
    <name evidence="13" type="ORF">CJ030_MR0G007813</name>
</gene>
<dbReference type="Proteomes" id="UP000516437">
    <property type="component" value="Unassembled WGS sequence"/>
</dbReference>
<keyword evidence="10 13" id="KW-0012">Acyltransferase</keyword>
<dbReference type="PANTHER" id="PTHR12317">
    <property type="entry name" value="DIACYLGLYCEROL O-ACYLTRANSFERASE"/>
    <property type="match status" value="1"/>
</dbReference>
<dbReference type="AlphaFoldDB" id="A0A6A1UIZ6"/>
<dbReference type="GO" id="GO:0019432">
    <property type="term" value="P:triglyceride biosynthetic process"/>
    <property type="evidence" value="ECO:0007669"/>
    <property type="project" value="TreeGrafter"/>
</dbReference>
<evidence type="ECO:0000256" key="10">
    <source>
        <dbReference type="ARBA" id="ARBA00023315"/>
    </source>
</evidence>
<keyword evidence="7 12" id="KW-1133">Transmembrane helix</keyword>
<evidence type="ECO:0000313" key="14">
    <source>
        <dbReference type="Proteomes" id="UP000516437"/>
    </source>
</evidence>
<keyword evidence="4 13" id="KW-0808">Transferase</keyword>
<keyword evidence="5 12" id="KW-0812">Transmembrane</keyword>
<accession>A0A6A1UIZ6</accession>
<evidence type="ECO:0000256" key="4">
    <source>
        <dbReference type="ARBA" id="ARBA00022679"/>
    </source>
</evidence>
<dbReference type="PANTHER" id="PTHR12317:SF63">
    <property type="entry name" value="DIACYLGLYCEROL O-ACYLTRANSFERASE 2"/>
    <property type="match status" value="1"/>
</dbReference>
<comment type="subcellular location">
    <subcellularLocation>
        <location evidence="1">Endoplasmic reticulum membrane</location>
        <topology evidence="1">Multi-pass membrane protein</topology>
    </subcellularLocation>
</comment>
<protein>
    <submittedName>
        <fullName evidence="13">Diacylglycerol O-acyltransferase 2</fullName>
    </submittedName>
</protein>
<comment type="caution">
    <text evidence="13">The sequence shown here is derived from an EMBL/GenBank/DDBJ whole genome shotgun (WGS) entry which is preliminary data.</text>
</comment>
<keyword evidence="9 12" id="KW-0472">Membrane</keyword>
<proteinExistence type="inferred from homology"/>
<dbReference type="OrthoDB" id="264532at2759"/>
<feature type="transmembrane region" description="Helical" evidence="12">
    <location>
        <begin position="64"/>
        <end position="81"/>
    </location>
</feature>
<evidence type="ECO:0000256" key="7">
    <source>
        <dbReference type="ARBA" id="ARBA00022989"/>
    </source>
</evidence>
<evidence type="ECO:0000256" key="2">
    <source>
        <dbReference type="ARBA" id="ARBA00005420"/>
    </source>
</evidence>
<dbReference type="EMBL" id="RXIC02000196">
    <property type="protein sequence ID" value="KAB1200221.1"/>
    <property type="molecule type" value="Genomic_DNA"/>
</dbReference>
<name>A0A6A1UIZ6_9ROSI</name>
<evidence type="ECO:0000256" key="12">
    <source>
        <dbReference type="SAM" id="Phobius"/>
    </source>
</evidence>
<evidence type="ECO:0000256" key="9">
    <source>
        <dbReference type="ARBA" id="ARBA00023136"/>
    </source>
</evidence>
<evidence type="ECO:0000256" key="6">
    <source>
        <dbReference type="ARBA" id="ARBA00022824"/>
    </source>
</evidence>
<feature type="transmembrane region" description="Helical" evidence="12">
    <location>
        <begin position="36"/>
        <end position="58"/>
    </location>
</feature>
<feature type="compositionally biased region" description="Basic and acidic residues" evidence="11">
    <location>
        <begin position="1"/>
        <end position="13"/>
    </location>
</feature>
<comment type="similarity">
    <text evidence="2">Belongs to the diacylglycerol acyltransferase family.</text>
</comment>
<organism evidence="13 14">
    <name type="scientific">Morella rubra</name>
    <name type="common">Chinese bayberry</name>
    <dbReference type="NCBI Taxonomy" id="262757"/>
    <lineage>
        <taxon>Eukaryota</taxon>
        <taxon>Viridiplantae</taxon>
        <taxon>Streptophyta</taxon>
        <taxon>Embryophyta</taxon>
        <taxon>Tracheophyta</taxon>
        <taxon>Spermatophyta</taxon>
        <taxon>Magnoliopsida</taxon>
        <taxon>eudicotyledons</taxon>
        <taxon>Gunneridae</taxon>
        <taxon>Pentapetalae</taxon>
        <taxon>rosids</taxon>
        <taxon>fabids</taxon>
        <taxon>Fagales</taxon>
        <taxon>Myricaceae</taxon>
        <taxon>Morella</taxon>
    </lineage>
</organism>
<evidence type="ECO:0000256" key="1">
    <source>
        <dbReference type="ARBA" id="ARBA00004477"/>
    </source>
</evidence>
<evidence type="ECO:0000256" key="5">
    <source>
        <dbReference type="ARBA" id="ARBA00022692"/>
    </source>
</evidence>
<feature type="region of interest" description="Disordered" evidence="11">
    <location>
        <begin position="1"/>
        <end position="20"/>
    </location>
</feature>
<dbReference type="GO" id="GO:0004144">
    <property type="term" value="F:diacylglycerol O-acyltransferase activity"/>
    <property type="evidence" value="ECO:0007669"/>
    <property type="project" value="UniProtKB-ARBA"/>
</dbReference>
<evidence type="ECO:0000256" key="3">
    <source>
        <dbReference type="ARBA" id="ARBA00022516"/>
    </source>
</evidence>
<evidence type="ECO:0000256" key="11">
    <source>
        <dbReference type="SAM" id="MobiDB-lite"/>
    </source>
</evidence>
<evidence type="ECO:0000256" key="8">
    <source>
        <dbReference type="ARBA" id="ARBA00023098"/>
    </source>
</evidence>
<dbReference type="InterPro" id="IPR007130">
    <property type="entry name" value="DAGAT"/>
</dbReference>
<dbReference type="Pfam" id="PF03982">
    <property type="entry name" value="DAGAT"/>
    <property type="match status" value="1"/>
</dbReference>
<keyword evidence="14" id="KW-1185">Reference proteome</keyword>
<keyword evidence="8" id="KW-0443">Lipid metabolism</keyword>
<keyword evidence="6" id="KW-0256">Endoplasmic reticulum</keyword>
<evidence type="ECO:0000313" key="13">
    <source>
        <dbReference type="EMBL" id="KAB1200221.1"/>
    </source>
</evidence>
<keyword evidence="3" id="KW-0444">Lipid biosynthesis</keyword>
<dbReference type="GO" id="GO:0005789">
    <property type="term" value="C:endoplasmic reticulum membrane"/>
    <property type="evidence" value="ECO:0007669"/>
    <property type="project" value="UniProtKB-SubCell"/>
</dbReference>
<reference evidence="13 14" key="1">
    <citation type="journal article" date="2019" name="Plant Biotechnol. J.">
        <title>The red bayberry genome and genetic basis of sex determination.</title>
        <authorList>
            <person name="Jia H.M."/>
            <person name="Jia H.J."/>
            <person name="Cai Q.L."/>
            <person name="Wang Y."/>
            <person name="Zhao H.B."/>
            <person name="Yang W.F."/>
            <person name="Wang G.Y."/>
            <person name="Li Y.H."/>
            <person name="Zhan D.L."/>
            <person name="Shen Y.T."/>
            <person name="Niu Q.F."/>
            <person name="Chang L."/>
            <person name="Qiu J."/>
            <person name="Zhao L."/>
            <person name="Xie H.B."/>
            <person name="Fu W.Y."/>
            <person name="Jin J."/>
            <person name="Li X.W."/>
            <person name="Jiao Y."/>
            <person name="Zhou C.C."/>
            <person name="Tu T."/>
            <person name="Chai C.Y."/>
            <person name="Gao J.L."/>
            <person name="Fan L.J."/>
            <person name="van de Weg E."/>
            <person name="Wang J.Y."/>
            <person name="Gao Z.S."/>
        </authorList>
    </citation>
    <scope>NUCLEOTIDE SEQUENCE [LARGE SCALE GENOMIC DNA]</scope>
    <source>
        <tissue evidence="13">Leaves</tissue>
    </source>
</reference>
<sequence length="242" mass="27254">MVTEEDSKRERKPQSQPQPRVFKGAEEFESNRLHSVVALGIWLGAIHFNLALLFFSFFLPLSKAFLVFGMLAIFMFIPVDDKSGLGQRLSRYICKHVCHYFPVTLHVEDIQCFRADRPYVFGYEPHSVLPIGVVALAHFTGFMPLPKIKVLASSAVFYTPFLRHIWTWLGLAPATKKNFISLLEAGYSCIIVPGGVQETSLLERGSEIAFLKTRRGFVRIALETGCPLVPVFCFGQVLVLNT</sequence>